<dbReference type="AlphaFoldDB" id="M2VBN9"/>
<reference evidence="1 2" key="1">
    <citation type="journal article" date="2012" name="PLoS Pathog.">
        <title>Diverse lifestyles and strategies of plant pathogenesis encoded in the genomes of eighteen Dothideomycetes fungi.</title>
        <authorList>
            <person name="Ohm R.A."/>
            <person name="Feau N."/>
            <person name="Henrissat B."/>
            <person name="Schoch C.L."/>
            <person name="Horwitz B.A."/>
            <person name="Barry K.W."/>
            <person name="Condon B.J."/>
            <person name="Copeland A.C."/>
            <person name="Dhillon B."/>
            <person name="Glaser F."/>
            <person name="Hesse C.N."/>
            <person name="Kosti I."/>
            <person name="LaButti K."/>
            <person name="Lindquist E.A."/>
            <person name="Lucas S."/>
            <person name="Salamov A.A."/>
            <person name="Bradshaw R.E."/>
            <person name="Ciuffetti L."/>
            <person name="Hamelin R.C."/>
            <person name="Kema G.H.J."/>
            <person name="Lawrence C."/>
            <person name="Scott J.A."/>
            <person name="Spatafora J.W."/>
            <person name="Turgeon B.G."/>
            <person name="de Wit P.J.G.M."/>
            <person name="Zhong S."/>
            <person name="Goodwin S.B."/>
            <person name="Grigoriev I.V."/>
        </authorList>
    </citation>
    <scope>NUCLEOTIDE SEQUENCE [LARGE SCALE GENOMIC DNA]</scope>
    <source>
        <strain evidence="2">C5 / ATCC 48332 / race O</strain>
    </source>
</reference>
<reference evidence="2" key="2">
    <citation type="journal article" date="2013" name="PLoS Genet.">
        <title>Comparative genome structure, secondary metabolite, and effector coding capacity across Cochliobolus pathogens.</title>
        <authorList>
            <person name="Condon B.J."/>
            <person name="Leng Y."/>
            <person name="Wu D."/>
            <person name="Bushley K.E."/>
            <person name="Ohm R.A."/>
            <person name="Otillar R."/>
            <person name="Martin J."/>
            <person name="Schackwitz W."/>
            <person name="Grimwood J."/>
            <person name="MohdZainudin N."/>
            <person name="Xue C."/>
            <person name="Wang R."/>
            <person name="Manning V.A."/>
            <person name="Dhillon B."/>
            <person name="Tu Z.J."/>
            <person name="Steffenson B.J."/>
            <person name="Salamov A."/>
            <person name="Sun H."/>
            <person name="Lowry S."/>
            <person name="LaButti K."/>
            <person name="Han J."/>
            <person name="Copeland A."/>
            <person name="Lindquist E."/>
            <person name="Barry K."/>
            <person name="Schmutz J."/>
            <person name="Baker S.E."/>
            <person name="Ciuffetti L.M."/>
            <person name="Grigoriev I.V."/>
            <person name="Zhong S."/>
            <person name="Turgeon B.G."/>
        </authorList>
    </citation>
    <scope>NUCLEOTIDE SEQUENCE [LARGE SCALE GENOMIC DNA]</scope>
    <source>
        <strain evidence="2">C5 / ATCC 48332 / race O</strain>
    </source>
</reference>
<protein>
    <recommendedName>
        <fullName evidence="3">DUF676 domain-containing protein</fullName>
    </recommendedName>
</protein>
<dbReference type="Proteomes" id="UP000016936">
    <property type="component" value="Unassembled WGS sequence"/>
</dbReference>
<dbReference type="PANTHER" id="PTHR48182">
    <property type="entry name" value="PROTEIN SERAC1"/>
    <property type="match status" value="1"/>
</dbReference>
<dbReference type="EMBL" id="KB445569">
    <property type="protein sequence ID" value="EMD97332.1"/>
    <property type="molecule type" value="Genomic_DNA"/>
</dbReference>
<dbReference type="InterPro" id="IPR029058">
    <property type="entry name" value="AB_hydrolase_fold"/>
</dbReference>
<feature type="non-terminal residue" evidence="1">
    <location>
        <position position="1"/>
    </location>
</feature>
<feature type="non-terminal residue" evidence="1">
    <location>
        <position position="135"/>
    </location>
</feature>
<organism evidence="1 2">
    <name type="scientific">Cochliobolus heterostrophus (strain C5 / ATCC 48332 / race O)</name>
    <name type="common">Southern corn leaf blight fungus</name>
    <name type="synonym">Bipolaris maydis</name>
    <dbReference type="NCBI Taxonomy" id="701091"/>
    <lineage>
        <taxon>Eukaryota</taxon>
        <taxon>Fungi</taxon>
        <taxon>Dikarya</taxon>
        <taxon>Ascomycota</taxon>
        <taxon>Pezizomycotina</taxon>
        <taxon>Dothideomycetes</taxon>
        <taxon>Pleosporomycetidae</taxon>
        <taxon>Pleosporales</taxon>
        <taxon>Pleosporineae</taxon>
        <taxon>Pleosporaceae</taxon>
        <taxon>Bipolaris</taxon>
    </lineage>
</organism>
<proteinExistence type="predicted"/>
<dbReference type="SUPFAM" id="SSF53474">
    <property type="entry name" value="alpha/beta-Hydrolases"/>
    <property type="match status" value="1"/>
</dbReference>
<dbReference type="PANTHER" id="PTHR48182:SF3">
    <property type="entry name" value="DUF676 DOMAIN-CONTAINING PROTEIN"/>
    <property type="match status" value="1"/>
</dbReference>
<gene>
    <name evidence="1" type="ORF">COCHEDRAFT_1072519</name>
</gene>
<evidence type="ECO:0000313" key="1">
    <source>
        <dbReference type="EMBL" id="EMD97332.1"/>
    </source>
</evidence>
<keyword evidence="2" id="KW-1185">Reference proteome</keyword>
<dbReference type="InterPro" id="IPR052374">
    <property type="entry name" value="SERAC1"/>
</dbReference>
<sequence length="135" mass="15213">IIAIPGLGADPEYTWKKDKVHWLRDANMLPKKIPHAKISVFQYQSQWFGKGSVDERIDNVANKLLHGLDRSRVNEAKTPIIFIAHCLGGIILEKALLMARSRQRDFPNVYPWVAGCFFLGTPFHGTSSQSKALVL</sequence>
<evidence type="ECO:0000313" key="2">
    <source>
        <dbReference type="Proteomes" id="UP000016936"/>
    </source>
</evidence>
<dbReference type="Gene3D" id="3.40.50.1820">
    <property type="entry name" value="alpha/beta hydrolase"/>
    <property type="match status" value="1"/>
</dbReference>
<evidence type="ECO:0008006" key="3">
    <source>
        <dbReference type="Google" id="ProtNLM"/>
    </source>
</evidence>
<name>M2VBN9_COCH5</name>
<dbReference type="HOGENOM" id="CLU_1901247_0_0_1"/>
<accession>M2VBN9</accession>
<dbReference type="OMA" id="WVAGCFF"/>